<dbReference type="InterPro" id="IPR013830">
    <property type="entry name" value="SGNH_hydro"/>
</dbReference>
<dbReference type="AlphaFoldDB" id="A0A934MAY5"/>
<dbReference type="InterPro" id="IPR036514">
    <property type="entry name" value="SGNH_hydro_sf"/>
</dbReference>
<keyword evidence="5" id="KW-1185">Reference proteome</keyword>
<feature type="region of interest" description="Disordered" evidence="1">
    <location>
        <begin position="41"/>
        <end position="63"/>
    </location>
</feature>
<dbReference type="PANTHER" id="PTHR30383:SF29">
    <property type="entry name" value="SGNH HYDROLASE-TYPE ESTERASE DOMAIN-CONTAINING PROTEIN"/>
    <property type="match status" value="1"/>
</dbReference>
<dbReference type="Proteomes" id="UP000602087">
    <property type="component" value="Unassembled WGS sequence"/>
</dbReference>
<evidence type="ECO:0000313" key="5">
    <source>
        <dbReference type="Proteomes" id="UP000602087"/>
    </source>
</evidence>
<keyword evidence="2" id="KW-0812">Transmembrane</keyword>
<dbReference type="SUPFAM" id="SSF52266">
    <property type="entry name" value="SGNH hydrolase"/>
    <property type="match status" value="1"/>
</dbReference>
<proteinExistence type="predicted"/>
<dbReference type="RefSeq" id="WP_198734677.1">
    <property type="nucleotide sequence ID" value="NZ_JAEINH010000016.1"/>
</dbReference>
<dbReference type="CDD" id="cd00229">
    <property type="entry name" value="SGNH_hydrolase"/>
    <property type="match status" value="1"/>
</dbReference>
<gene>
    <name evidence="4" type="ORF">JAV76_13925</name>
</gene>
<dbReference type="EMBL" id="JAEINH010000016">
    <property type="protein sequence ID" value="MBI9116110.1"/>
    <property type="molecule type" value="Genomic_DNA"/>
</dbReference>
<keyword evidence="2" id="KW-0472">Membrane</keyword>
<reference evidence="4" key="1">
    <citation type="submission" date="2020-12" db="EMBL/GenBank/DDBJ databases">
        <title>Sanguibacter suaedae sp. nov., isolated from Suaeda aralocaspica.</title>
        <authorList>
            <person name="Ma Q."/>
        </authorList>
    </citation>
    <scope>NUCLEOTIDE SEQUENCE</scope>
    <source>
        <strain evidence="4">YZGR15</strain>
    </source>
</reference>
<dbReference type="PANTHER" id="PTHR30383">
    <property type="entry name" value="THIOESTERASE 1/PROTEASE 1/LYSOPHOSPHOLIPASE L1"/>
    <property type="match status" value="1"/>
</dbReference>
<dbReference type="InterPro" id="IPR051532">
    <property type="entry name" value="Ester_Hydrolysis_Enzymes"/>
</dbReference>
<sequence>MSETRADRRRPVALWAGLIVVALILLAAGLTWAAWDEEGSTTVTTEGATTTAPPEEATTGPAPTEDVSIAFLGDSLTEGVGAPPERGYAWQVAEDLGWELELVDGVGGSGYLVPGAGVPFPERVDGIVETGADVVVVSGGTNDIFQDQVAADVAVAAEDVFHELVERMPAARIVVVGPFPVNPLLAGMSVEMSDAIEGAADAVGVEYVDAADLLDRVDTSRWSEYISEDGIHPNEEGYDLMAQLIGERLTAG</sequence>
<keyword evidence="2" id="KW-1133">Transmembrane helix</keyword>
<feature type="transmembrane region" description="Helical" evidence="2">
    <location>
        <begin position="12"/>
        <end position="35"/>
    </location>
</feature>
<evidence type="ECO:0000313" key="4">
    <source>
        <dbReference type="EMBL" id="MBI9116110.1"/>
    </source>
</evidence>
<dbReference type="GO" id="GO:0016787">
    <property type="term" value="F:hydrolase activity"/>
    <property type="evidence" value="ECO:0007669"/>
    <property type="project" value="UniProtKB-KW"/>
</dbReference>
<evidence type="ECO:0000256" key="2">
    <source>
        <dbReference type="SAM" id="Phobius"/>
    </source>
</evidence>
<organism evidence="4 5">
    <name type="scientific">Sanguibacter suaedae</name>
    <dbReference type="NCBI Taxonomy" id="2795737"/>
    <lineage>
        <taxon>Bacteria</taxon>
        <taxon>Bacillati</taxon>
        <taxon>Actinomycetota</taxon>
        <taxon>Actinomycetes</taxon>
        <taxon>Micrococcales</taxon>
        <taxon>Sanguibacteraceae</taxon>
        <taxon>Sanguibacter</taxon>
    </lineage>
</organism>
<evidence type="ECO:0000256" key="1">
    <source>
        <dbReference type="SAM" id="MobiDB-lite"/>
    </source>
</evidence>
<keyword evidence="4" id="KW-0378">Hydrolase</keyword>
<feature type="domain" description="SGNH hydrolase-type esterase" evidence="3">
    <location>
        <begin position="71"/>
        <end position="240"/>
    </location>
</feature>
<dbReference type="Pfam" id="PF13472">
    <property type="entry name" value="Lipase_GDSL_2"/>
    <property type="match status" value="1"/>
</dbReference>
<comment type="caution">
    <text evidence="4">The sequence shown here is derived from an EMBL/GenBank/DDBJ whole genome shotgun (WGS) entry which is preliminary data.</text>
</comment>
<evidence type="ECO:0000259" key="3">
    <source>
        <dbReference type="Pfam" id="PF13472"/>
    </source>
</evidence>
<dbReference type="Gene3D" id="3.40.50.1110">
    <property type="entry name" value="SGNH hydrolase"/>
    <property type="match status" value="1"/>
</dbReference>
<name>A0A934MAY5_9MICO</name>
<protein>
    <submittedName>
        <fullName evidence="4">SGNH/GDSL hydrolase family protein</fullName>
    </submittedName>
</protein>
<accession>A0A934MAY5</accession>